<evidence type="ECO:0000259" key="4">
    <source>
        <dbReference type="Pfam" id="PF13403"/>
    </source>
</evidence>
<dbReference type="PANTHER" id="PTHR38340">
    <property type="entry name" value="S-LAYER PROTEIN"/>
    <property type="match status" value="1"/>
</dbReference>
<sequence>MTYYCYGSWMDWFKSHSTTTAECDTGYANADTNTSGLIGLWDFLKGTEYKDTALDDGIANDGIKFGNACVSDGKLLLDGNGDYMTIGGNDNAFDLQQGTIEMQFTQKCATGNDTLISRGEVNDYNAEGYFEISVSEDGRVYMYHVDDGKIAYLSTEKCFFNEGDTLNVSYSWDADTGGSFTVQNLTQCSEVTLGHNITGLDMDIGDNDGESWTVGAREVDDTDGCYDQYFQGSIDYVAVFNNANPAGDGYVEGSSGNDLIDTDYIGDPEGDMIDNEDAILANSDLNDDIVLAGAGNDTVKAGEGNDIIYGDSKQGAGEASPVTISIDSASAGMASKIYAYTIDPETGKISNVMLLEDDARDGVGKTYEYNVAQGGVVGVGIVNDQGQFLSSGYGDNVGLNSDGLVHTKGLGQVDDSTVKIGFEDWACLGDKDFNDVTLTIDLGTSGATFDNAHYTTSSSVGSAIVTEGAGDDLLYGEEGDDTIYGEGGNDTIDGGIGDDSIDAGEGTDSVLGGDGNDTIIYGGGNDTIDGGAGNDYIDDGYGVIKDGANLIHGGDGNDTVYSGNSNDTVYGDAGNDELHAEGGNDTIDGGAGADLIFGDDGDDSIKGGADNDTIHGGEGNDSAVGDTGNDTILGEGGNDTLRGEEGNDYVDGGAGNDSVSGGAGDDTVLGGDGDDLVRGGSGNDSMSGGKGNDYIDSGSGDDSVDGGEGHDTIVSYNGADTIYGGAGNDSIDSSWGDANALPDLGYPGLFPADSDTENDRDYVDAGEGNNWVSTGDDRDTIISGSGNDTIDGGIDNDSISSGAGNDFIVGGEGSDTILAGDGNDTVYAGFGPGTDDALNVPDGQDLVENNGRDYVDAGAGDDLVYGSDDADTILGGSGNDTIDGGIDADSILGGSGDDVITLGLKNDAHADYASGGDDRDYFTGVGAGDTVDGGTGGNDYDTLDLTGLGKWQYSNVTTDADGDSSSGSINFLDSLGNVTGTLKFNEIEKIIPCFTPGTVIATPMGERLVEELQAGDRIITRDNGIQRIRWVGTKNVTSLDLQRAPHLRPIMIKAGALGNGLPETDIMVSPNHRMLIANEKTSLYFEEPEVLAAAKHLIGTPGIYEVNVPSTTYIHFMFDRHEVVLSNGCWSESFQPGDYSLKGIGAEQRNEIFELFPELKNQKGLESFEAARRSLKKHEAKLLVH</sequence>
<dbReference type="Gene3D" id="2.60.120.200">
    <property type="match status" value="1"/>
</dbReference>
<dbReference type="InterPro" id="IPR050557">
    <property type="entry name" value="RTX_toxin/Mannuronan_C5-epim"/>
</dbReference>
<accession>A0A850Q1K5</accession>
<dbReference type="GO" id="GO:0005576">
    <property type="term" value="C:extracellular region"/>
    <property type="evidence" value="ECO:0007669"/>
    <property type="project" value="UniProtKB-SubCell"/>
</dbReference>
<dbReference type="SUPFAM" id="SSF51120">
    <property type="entry name" value="beta-Roll"/>
    <property type="match status" value="5"/>
</dbReference>
<dbReference type="InterPro" id="IPR018511">
    <property type="entry name" value="Hemolysin-typ_Ca-bd_CS"/>
</dbReference>
<dbReference type="InterPro" id="IPR001343">
    <property type="entry name" value="Hemolysn_Ca-bd"/>
</dbReference>
<dbReference type="GO" id="GO:0016539">
    <property type="term" value="P:intein-mediated protein splicing"/>
    <property type="evidence" value="ECO:0007669"/>
    <property type="project" value="InterPro"/>
</dbReference>
<feature type="compositionally biased region" description="Low complexity" evidence="3">
    <location>
        <begin position="692"/>
        <end position="701"/>
    </location>
</feature>
<evidence type="ECO:0000313" key="5">
    <source>
        <dbReference type="EMBL" id="NVO22864.1"/>
    </source>
</evidence>
<dbReference type="InterPro" id="IPR011049">
    <property type="entry name" value="Serralysin-like_metalloprot_C"/>
</dbReference>
<feature type="region of interest" description="Disordered" evidence="3">
    <location>
        <begin position="774"/>
        <end position="794"/>
    </location>
</feature>
<dbReference type="InterPro" id="IPR036844">
    <property type="entry name" value="Hint_dom_sf"/>
</dbReference>
<dbReference type="Gene3D" id="2.150.10.10">
    <property type="entry name" value="Serralysin-like metalloprotease, C-terminal"/>
    <property type="match status" value="5"/>
</dbReference>
<dbReference type="PRINTS" id="PR00313">
    <property type="entry name" value="CABNDNGRPT"/>
</dbReference>
<dbReference type="GO" id="GO:0005509">
    <property type="term" value="F:calcium ion binding"/>
    <property type="evidence" value="ECO:0007669"/>
    <property type="project" value="InterPro"/>
</dbReference>
<keyword evidence="2" id="KW-0964">Secreted</keyword>
<dbReference type="Pfam" id="PF00353">
    <property type="entry name" value="HemolysinCabind"/>
    <property type="match status" value="10"/>
</dbReference>
<dbReference type="InterPro" id="IPR006141">
    <property type="entry name" value="Intein_N"/>
</dbReference>
<evidence type="ECO:0000256" key="1">
    <source>
        <dbReference type="ARBA" id="ARBA00004613"/>
    </source>
</evidence>
<dbReference type="PROSITE" id="PS00330">
    <property type="entry name" value="HEMOLYSIN_CALCIUM"/>
    <property type="match status" value="4"/>
</dbReference>
<dbReference type="Gene3D" id="2.170.16.10">
    <property type="entry name" value="Hedgehog/Intein (Hint) domain"/>
    <property type="match status" value="1"/>
</dbReference>
<dbReference type="AlphaFoldDB" id="A0A850Q1K5"/>
<name>A0A850Q1K5_9RHOB</name>
<organism evidence="5 6">
    <name type="scientific">Donghicola mangrovi</name>
    <dbReference type="NCBI Taxonomy" id="2729614"/>
    <lineage>
        <taxon>Bacteria</taxon>
        <taxon>Pseudomonadati</taxon>
        <taxon>Pseudomonadota</taxon>
        <taxon>Alphaproteobacteria</taxon>
        <taxon>Rhodobacterales</taxon>
        <taxon>Roseobacteraceae</taxon>
        <taxon>Donghicola</taxon>
    </lineage>
</organism>
<protein>
    <recommendedName>
        <fullName evidence="4">Hedgehog/Intein (Hint) domain-containing protein</fullName>
    </recommendedName>
</protein>
<dbReference type="EMBL" id="JABCJE010000002">
    <property type="protein sequence ID" value="NVO22864.1"/>
    <property type="molecule type" value="Genomic_DNA"/>
</dbReference>
<comment type="caution">
    <text evidence="5">The sequence shown here is derived from an EMBL/GenBank/DDBJ whole genome shotgun (WGS) entry which is preliminary data.</text>
</comment>
<dbReference type="Pfam" id="PF13403">
    <property type="entry name" value="Hint_2"/>
    <property type="match status" value="1"/>
</dbReference>
<comment type="subcellular location">
    <subcellularLocation>
        <location evidence="1">Secreted</location>
    </subcellularLocation>
</comment>
<dbReference type="SUPFAM" id="SSF49899">
    <property type="entry name" value="Concanavalin A-like lectins/glucanases"/>
    <property type="match status" value="1"/>
</dbReference>
<dbReference type="PANTHER" id="PTHR38340:SF1">
    <property type="entry name" value="S-LAYER PROTEIN"/>
    <property type="match status" value="1"/>
</dbReference>
<feature type="region of interest" description="Disordered" evidence="3">
    <location>
        <begin position="562"/>
        <end position="712"/>
    </location>
</feature>
<gene>
    <name evidence="5" type="ORF">HJ536_05785</name>
</gene>
<evidence type="ECO:0000256" key="2">
    <source>
        <dbReference type="ARBA" id="ARBA00022525"/>
    </source>
</evidence>
<reference evidence="5 6" key="1">
    <citation type="submission" date="2020-04" db="EMBL/GenBank/DDBJ databases">
        <title>Donghicola sp., a member of the Rhodobacteraceae family isolated from mangrove forest in Thailand.</title>
        <authorList>
            <person name="Charoenyingcharoen P."/>
            <person name="Yukphan P."/>
        </authorList>
    </citation>
    <scope>NUCLEOTIDE SEQUENCE [LARGE SCALE GENOMIC DNA]</scope>
    <source>
        <strain evidence="5 6">B5-SW-15</strain>
    </source>
</reference>
<dbReference type="RefSeq" id="WP_177157000.1">
    <property type="nucleotide sequence ID" value="NZ_JABCJE010000002.1"/>
</dbReference>
<dbReference type="Gene3D" id="2.160.20.160">
    <property type="match status" value="1"/>
</dbReference>
<dbReference type="InterPro" id="IPR028992">
    <property type="entry name" value="Hedgehog/Intein_dom"/>
</dbReference>
<feature type="compositionally biased region" description="Low complexity" evidence="3">
    <location>
        <begin position="781"/>
        <end position="794"/>
    </location>
</feature>
<proteinExistence type="predicted"/>
<dbReference type="InterPro" id="IPR013320">
    <property type="entry name" value="ConA-like_dom_sf"/>
</dbReference>
<dbReference type="SUPFAM" id="SSF51294">
    <property type="entry name" value="Hedgehog/intein (Hint) domain"/>
    <property type="match status" value="1"/>
</dbReference>
<evidence type="ECO:0000256" key="3">
    <source>
        <dbReference type="SAM" id="MobiDB-lite"/>
    </source>
</evidence>
<dbReference type="PROSITE" id="PS50817">
    <property type="entry name" value="INTEIN_N_TER"/>
    <property type="match status" value="1"/>
</dbReference>
<feature type="domain" description="Hedgehog/Intein (Hint)" evidence="4">
    <location>
        <begin position="992"/>
        <end position="1138"/>
    </location>
</feature>
<evidence type="ECO:0000313" key="6">
    <source>
        <dbReference type="Proteomes" id="UP000592216"/>
    </source>
</evidence>
<dbReference type="Proteomes" id="UP000592216">
    <property type="component" value="Unassembled WGS sequence"/>
</dbReference>